<comment type="caution">
    <text evidence="1">The sequence shown here is derived from an EMBL/GenBank/DDBJ whole genome shotgun (WGS) entry which is preliminary data.</text>
</comment>
<accession>A0ABN3IR22</accession>
<evidence type="ECO:0000313" key="2">
    <source>
        <dbReference type="Proteomes" id="UP001501231"/>
    </source>
</evidence>
<reference evidence="1 2" key="1">
    <citation type="journal article" date="2019" name="Int. J. Syst. Evol. Microbiol.">
        <title>The Global Catalogue of Microorganisms (GCM) 10K type strain sequencing project: providing services to taxonomists for standard genome sequencing and annotation.</title>
        <authorList>
            <consortium name="The Broad Institute Genomics Platform"/>
            <consortium name="The Broad Institute Genome Sequencing Center for Infectious Disease"/>
            <person name="Wu L."/>
            <person name="Ma J."/>
        </authorList>
    </citation>
    <scope>NUCLEOTIDE SEQUENCE [LARGE SCALE GENOMIC DNA]</scope>
    <source>
        <strain evidence="1 2">JCM 3325</strain>
    </source>
</reference>
<protein>
    <submittedName>
        <fullName evidence="1">Uncharacterized protein</fullName>
    </submittedName>
</protein>
<sequence>MPSEPVALARCATGRLRDAYPVNSHDVEVRLTEPLPADEVTRVLGQASRGVFEQEPHCRRVVFAVPVDDLATLAAAESAGFRYVVDVDLPGAELSLLVAEPAWVTAVDMDLDRVPGT</sequence>
<evidence type="ECO:0000313" key="1">
    <source>
        <dbReference type="EMBL" id="GAA2411790.1"/>
    </source>
</evidence>
<proteinExistence type="predicted"/>
<dbReference type="Proteomes" id="UP001501231">
    <property type="component" value="Unassembled WGS sequence"/>
</dbReference>
<dbReference type="RefSeq" id="WP_344588570.1">
    <property type="nucleotide sequence ID" value="NZ_BAAARW010000006.1"/>
</dbReference>
<dbReference type="EMBL" id="BAAARW010000006">
    <property type="protein sequence ID" value="GAA2411790.1"/>
    <property type="molecule type" value="Genomic_DNA"/>
</dbReference>
<organism evidence="1 2">
    <name type="scientific">Actinomadura vinacea</name>
    <dbReference type="NCBI Taxonomy" id="115336"/>
    <lineage>
        <taxon>Bacteria</taxon>
        <taxon>Bacillati</taxon>
        <taxon>Actinomycetota</taxon>
        <taxon>Actinomycetes</taxon>
        <taxon>Streptosporangiales</taxon>
        <taxon>Thermomonosporaceae</taxon>
        <taxon>Actinomadura</taxon>
    </lineage>
</organism>
<keyword evidence="2" id="KW-1185">Reference proteome</keyword>
<dbReference type="Gene3D" id="3.40.630.30">
    <property type="match status" value="1"/>
</dbReference>
<gene>
    <name evidence="1" type="ORF">GCM10010191_21470</name>
</gene>
<name>A0ABN3IR22_9ACTN</name>